<dbReference type="GO" id="GO:0008800">
    <property type="term" value="F:beta-lactamase activity"/>
    <property type="evidence" value="ECO:0007669"/>
    <property type="project" value="InterPro"/>
</dbReference>
<name>A0A3Q9UN40_9ACTN</name>
<gene>
    <name evidence="2" type="ORF">C0Z10_01860</name>
</gene>
<dbReference type="Pfam" id="PF13354">
    <property type="entry name" value="Beta-lactamase2"/>
    <property type="match status" value="1"/>
</dbReference>
<accession>A0A3Q9UN40</accession>
<proteinExistence type="predicted"/>
<evidence type="ECO:0000313" key="3">
    <source>
        <dbReference type="Proteomes" id="UP000285875"/>
    </source>
</evidence>
<evidence type="ECO:0000313" key="2">
    <source>
        <dbReference type="EMBL" id="AZZ38699.1"/>
    </source>
</evidence>
<organism evidence="2 3">
    <name type="scientific">Acidipropionibacterium jensenii</name>
    <dbReference type="NCBI Taxonomy" id="1749"/>
    <lineage>
        <taxon>Bacteria</taxon>
        <taxon>Bacillati</taxon>
        <taxon>Actinomycetota</taxon>
        <taxon>Actinomycetes</taxon>
        <taxon>Propionibacteriales</taxon>
        <taxon>Propionibacteriaceae</taxon>
        <taxon>Acidipropionibacterium</taxon>
    </lineage>
</organism>
<dbReference type="EMBL" id="CP025570">
    <property type="protein sequence ID" value="AZZ38699.1"/>
    <property type="molecule type" value="Genomic_DNA"/>
</dbReference>
<reference evidence="3" key="1">
    <citation type="submission" date="2017-12" db="EMBL/GenBank/DDBJ databases">
        <title>Whole genome sequencing of Acidipropionibacterium jensenii strains JS279 and JS280.</title>
        <authorList>
            <person name="Deptula P."/>
            <person name="Laine P."/>
            <person name="Smolander O.-P."/>
            <person name="Paulin L."/>
            <person name="Auvinen P."/>
            <person name="Varmanen P."/>
        </authorList>
    </citation>
    <scope>NUCLEOTIDE SEQUENCE [LARGE SCALE GENOMIC DNA]</scope>
    <source>
        <strain evidence="3">JS280</strain>
    </source>
</reference>
<dbReference type="InterPro" id="IPR045155">
    <property type="entry name" value="Beta-lactam_cat"/>
</dbReference>
<keyword evidence="2" id="KW-0378">Hydrolase</keyword>
<dbReference type="KEGG" id="aji:C0Z10_01860"/>
<sequence length="278" mass="30771">MTISCRDIPQRLREVAGVRWSARAVDIDSGQLLAELDPDRVQDTASVGKIFMLHRLLHEVDAGRRSLEDRVTRRPAEWMDNSGLWYLLQQNDLSLYDVAALIGAVSDNAATNTLVRVIGLDVVQQHTRELGYRDSGLDDCVRWPIPPGAPRTLSHGTAAELVRFCARLARGQDLSHSSADVLQRWLGAGMDLSMVASAFGLDPLAHYYFDRDIWLWNKTGTIGVVRADIGVVMSPRRRIGYAVLANWDRSVQVGEGVRDEVLAAMADVGRALRTELAG</sequence>
<dbReference type="RefSeq" id="WP_097798285.1">
    <property type="nucleotide sequence ID" value="NZ_CP025570.1"/>
</dbReference>
<evidence type="ECO:0000259" key="1">
    <source>
        <dbReference type="Pfam" id="PF13354"/>
    </source>
</evidence>
<feature type="domain" description="Beta-lactamase class A catalytic" evidence="1">
    <location>
        <begin position="24"/>
        <end position="244"/>
    </location>
</feature>
<dbReference type="SUPFAM" id="SSF56601">
    <property type="entry name" value="beta-lactamase/transpeptidase-like"/>
    <property type="match status" value="1"/>
</dbReference>
<dbReference type="GO" id="GO:0046677">
    <property type="term" value="P:response to antibiotic"/>
    <property type="evidence" value="ECO:0007669"/>
    <property type="project" value="InterPro"/>
</dbReference>
<dbReference type="PANTHER" id="PTHR35333">
    <property type="entry name" value="BETA-LACTAMASE"/>
    <property type="match status" value="1"/>
</dbReference>
<dbReference type="GO" id="GO:0030655">
    <property type="term" value="P:beta-lactam antibiotic catabolic process"/>
    <property type="evidence" value="ECO:0007669"/>
    <property type="project" value="InterPro"/>
</dbReference>
<dbReference type="AlphaFoldDB" id="A0A3Q9UN40"/>
<dbReference type="Proteomes" id="UP000285875">
    <property type="component" value="Chromosome"/>
</dbReference>
<dbReference type="InterPro" id="IPR000871">
    <property type="entry name" value="Beta-lactam_class-A"/>
</dbReference>
<dbReference type="PANTHER" id="PTHR35333:SF3">
    <property type="entry name" value="BETA-LACTAMASE-TYPE TRANSPEPTIDASE FOLD CONTAINING PROTEIN"/>
    <property type="match status" value="1"/>
</dbReference>
<dbReference type="InterPro" id="IPR012338">
    <property type="entry name" value="Beta-lactam/transpept-like"/>
</dbReference>
<dbReference type="Gene3D" id="3.40.710.10">
    <property type="entry name" value="DD-peptidase/beta-lactamase superfamily"/>
    <property type="match status" value="1"/>
</dbReference>
<protein>
    <submittedName>
        <fullName evidence="2">Serine hydrolase</fullName>
    </submittedName>
</protein>